<feature type="signal peptide" evidence="5">
    <location>
        <begin position="1"/>
        <end position="24"/>
    </location>
</feature>
<dbReference type="PANTHER" id="PTHR30329:SF21">
    <property type="entry name" value="LIPOPROTEIN YIAD-RELATED"/>
    <property type="match status" value="1"/>
</dbReference>
<dbReference type="EMBL" id="RQVQ01000014">
    <property type="protein sequence ID" value="RRJ90933.1"/>
    <property type="molecule type" value="Genomic_DNA"/>
</dbReference>
<dbReference type="GO" id="GO:0009279">
    <property type="term" value="C:cell outer membrane"/>
    <property type="evidence" value="ECO:0007669"/>
    <property type="project" value="UniProtKB-SubCell"/>
</dbReference>
<evidence type="ECO:0000256" key="2">
    <source>
        <dbReference type="ARBA" id="ARBA00023136"/>
    </source>
</evidence>
<dbReference type="PRINTS" id="PR01021">
    <property type="entry name" value="OMPADOMAIN"/>
</dbReference>
<dbReference type="PROSITE" id="PS51123">
    <property type="entry name" value="OMPA_2"/>
    <property type="match status" value="1"/>
</dbReference>
<comment type="subcellular location">
    <subcellularLocation>
        <location evidence="1">Cell outer membrane</location>
    </subcellularLocation>
</comment>
<feature type="domain" description="OmpA-like" evidence="6">
    <location>
        <begin position="58"/>
        <end position="173"/>
    </location>
</feature>
<dbReference type="InterPro" id="IPR036737">
    <property type="entry name" value="OmpA-like_sf"/>
</dbReference>
<evidence type="ECO:0000256" key="5">
    <source>
        <dbReference type="SAM" id="SignalP"/>
    </source>
</evidence>
<dbReference type="CDD" id="cd07185">
    <property type="entry name" value="OmpA_C-like"/>
    <property type="match status" value="1"/>
</dbReference>
<protein>
    <submittedName>
        <fullName evidence="7">OmpA family protein</fullName>
    </submittedName>
</protein>
<dbReference type="InterPro" id="IPR006690">
    <property type="entry name" value="OMPA-like_CS"/>
</dbReference>
<reference evidence="7 8" key="1">
    <citation type="submission" date="2018-11" db="EMBL/GenBank/DDBJ databases">
        <title>Flavobacterium sp. nov., YIM 102701-2 draft genome.</title>
        <authorList>
            <person name="Li G."/>
            <person name="Jiang Y."/>
        </authorList>
    </citation>
    <scope>NUCLEOTIDE SEQUENCE [LARGE SCALE GENOMIC DNA]</scope>
    <source>
        <strain evidence="7 8">YIM 102701-2</strain>
    </source>
</reference>
<dbReference type="InterPro" id="IPR006664">
    <property type="entry name" value="OMP_bac"/>
</dbReference>
<sequence length="173" mass="19520">MLNKILFMKKILLFSILAGTICFTSCKSKKNKPVQETETIEVVEVVEAEVFADAVKTDEGVKLTFSADLLFATDSYTLTDKEKEDLDNLAKLLNKKKKKNIRIDGYTDSTGTVQYNNTLSEKRANSVKEYLEKQGVDASRMKTKGYGQTNPIADNKTVEGRQKNRRVEIIILN</sequence>
<evidence type="ECO:0000259" key="6">
    <source>
        <dbReference type="PROSITE" id="PS51123"/>
    </source>
</evidence>
<keyword evidence="8" id="KW-1185">Reference proteome</keyword>
<dbReference type="InterPro" id="IPR050330">
    <property type="entry name" value="Bact_OuterMem_StrucFunc"/>
</dbReference>
<dbReference type="Pfam" id="PF00691">
    <property type="entry name" value="OmpA"/>
    <property type="match status" value="1"/>
</dbReference>
<gene>
    <name evidence="7" type="ORF">EG240_07875</name>
</gene>
<keyword evidence="2 4" id="KW-0472">Membrane</keyword>
<dbReference type="Proteomes" id="UP000275719">
    <property type="component" value="Unassembled WGS sequence"/>
</dbReference>
<proteinExistence type="predicted"/>
<dbReference type="PROSITE" id="PS01068">
    <property type="entry name" value="OMPA_1"/>
    <property type="match status" value="1"/>
</dbReference>
<comment type="caution">
    <text evidence="7">The sequence shown here is derived from an EMBL/GenBank/DDBJ whole genome shotgun (WGS) entry which is preliminary data.</text>
</comment>
<name>A0A3P3WEE7_9FLAO</name>
<feature type="chain" id="PRO_5018268551" evidence="5">
    <location>
        <begin position="25"/>
        <end position="173"/>
    </location>
</feature>
<organism evidence="7 8">
    <name type="scientific">Paenimyroides tangerinum</name>
    <dbReference type="NCBI Taxonomy" id="2488728"/>
    <lineage>
        <taxon>Bacteria</taxon>
        <taxon>Pseudomonadati</taxon>
        <taxon>Bacteroidota</taxon>
        <taxon>Flavobacteriia</taxon>
        <taxon>Flavobacteriales</taxon>
        <taxon>Flavobacteriaceae</taxon>
        <taxon>Paenimyroides</taxon>
    </lineage>
</organism>
<dbReference type="AlphaFoldDB" id="A0A3P3WEE7"/>
<dbReference type="InterPro" id="IPR006665">
    <property type="entry name" value="OmpA-like"/>
</dbReference>
<evidence type="ECO:0000313" key="8">
    <source>
        <dbReference type="Proteomes" id="UP000275719"/>
    </source>
</evidence>
<evidence type="ECO:0000256" key="1">
    <source>
        <dbReference type="ARBA" id="ARBA00004442"/>
    </source>
</evidence>
<dbReference type="OrthoDB" id="9782229at2"/>
<accession>A0A3P3WEE7</accession>
<dbReference type="PANTHER" id="PTHR30329">
    <property type="entry name" value="STATOR ELEMENT OF FLAGELLAR MOTOR COMPLEX"/>
    <property type="match status" value="1"/>
</dbReference>
<evidence type="ECO:0000256" key="4">
    <source>
        <dbReference type="PROSITE-ProRule" id="PRU00473"/>
    </source>
</evidence>
<evidence type="ECO:0000256" key="3">
    <source>
        <dbReference type="ARBA" id="ARBA00023237"/>
    </source>
</evidence>
<dbReference type="Gene3D" id="3.30.1330.60">
    <property type="entry name" value="OmpA-like domain"/>
    <property type="match status" value="1"/>
</dbReference>
<evidence type="ECO:0000313" key="7">
    <source>
        <dbReference type="EMBL" id="RRJ90933.1"/>
    </source>
</evidence>
<keyword evidence="3" id="KW-0998">Cell outer membrane</keyword>
<dbReference type="SUPFAM" id="SSF103088">
    <property type="entry name" value="OmpA-like"/>
    <property type="match status" value="1"/>
</dbReference>
<keyword evidence="5" id="KW-0732">Signal</keyword>